<feature type="region of interest" description="Disordered" evidence="1">
    <location>
        <begin position="14"/>
        <end position="40"/>
    </location>
</feature>
<evidence type="ECO:0000313" key="2">
    <source>
        <dbReference type="EMBL" id="EEN62529.1"/>
    </source>
</evidence>
<sequence length="364" mass="40177">MCTAIGYAGTTAGSTGTTAGSAGTTAGSTGTTAGSAGTTAGSAGTTVSATGCTASTAGPSSSLNWRCSIQRRPNNRLLQSYSKLRWPNSRLCRPNSRLCGFYRDKWQDQTNRSIFSVIRHCAIKKHFTDRTRNFIASKESRKRRKAGGRPVCIKRTRGSCWLPAQKCVVQRAQLADFYGYSYTVKETTRPYAIYCSRKKTGDKCPTTVIERAGVYRKGNDRRDHPPEMNAATNLRIKVKKPTMLDFDLKEQHLPDGFFKADIRFDGHRHLVFTTDQQLKLLSTAKTWDGIKAKIIDFSSACLLDRPVSFAIPGDMSTHVTPHVARGGKVTCYSDVFSYEKLAGDVKKAMKTGRLLMLLKLLQIC</sequence>
<reference evidence="2" key="1">
    <citation type="journal article" date="2008" name="Nature">
        <title>The amphioxus genome and the evolution of the chordate karyotype.</title>
        <authorList>
            <consortium name="US DOE Joint Genome Institute (JGI-PGF)"/>
            <person name="Putnam N.H."/>
            <person name="Butts T."/>
            <person name="Ferrier D.E.K."/>
            <person name="Furlong R.F."/>
            <person name="Hellsten U."/>
            <person name="Kawashima T."/>
            <person name="Robinson-Rechavi M."/>
            <person name="Shoguchi E."/>
            <person name="Terry A."/>
            <person name="Yu J.-K."/>
            <person name="Benito-Gutierrez E.L."/>
            <person name="Dubchak I."/>
            <person name="Garcia-Fernandez J."/>
            <person name="Gibson-Brown J.J."/>
            <person name="Grigoriev I.V."/>
            <person name="Horton A.C."/>
            <person name="de Jong P.J."/>
            <person name="Jurka J."/>
            <person name="Kapitonov V.V."/>
            <person name="Kohara Y."/>
            <person name="Kuroki Y."/>
            <person name="Lindquist E."/>
            <person name="Lucas S."/>
            <person name="Osoegawa K."/>
            <person name="Pennacchio L.A."/>
            <person name="Salamov A.A."/>
            <person name="Satou Y."/>
            <person name="Sauka-Spengler T."/>
            <person name="Schmutz J."/>
            <person name="Shin-I T."/>
            <person name="Toyoda A."/>
            <person name="Bronner-Fraser M."/>
            <person name="Fujiyama A."/>
            <person name="Holland L.Z."/>
            <person name="Holland P.W.H."/>
            <person name="Satoh N."/>
            <person name="Rokhsar D.S."/>
        </authorList>
    </citation>
    <scope>NUCLEOTIDE SEQUENCE [LARGE SCALE GENOMIC DNA]</scope>
    <source>
        <strain evidence="2">S238N-H82</strain>
        <tissue evidence="2">Testes</tissue>
    </source>
</reference>
<dbReference type="AlphaFoldDB" id="C3YB67"/>
<dbReference type="InParanoid" id="C3YB67"/>
<dbReference type="EMBL" id="GG666496">
    <property type="protein sequence ID" value="EEN62529.1"/>
    <property type="molecule type" value="Genomic_DNA"/>
</dbReference>
<gene>
    <name evidence="2" type="ORF">BRAFLDRAFT_91897</name>
</gene>
<organism>
    <name type="scientific">Branchiostoma floridae</name>
    <name type="common">Florida lancelet</name>
    <name type="synonym">Amphioxus</name>
    <dbReference type="NCBI Taxonomy" id="7739"/>
    <lineage>
        <taxon>Eukaryota</taxon>
        <taxon>Metazoa</taxon>
        <taxon>Chordata</taxon>
        <taxon>Cephalochordata</taxon>
        <taxon>Leptocardii</taxon>
        <taxon>Amphioxiformes</taxon>
        <taxon>Branchiostomatidae</taxon>
        <taxon>Branchiostoma</taxon>
    </lineage>
</organism>
<name>C3YB67_BRAFL</name>
<evidence type="ECO:0000256" key="1">
    <source>
        <dbReference type="SAM" id="MobiDB-lite"/>
    </source>
</evidence>
<proteinExistence type="predicted"/>
<accession>C3YB67</accession>
<evidence type="ECO:0008006" key="3">
    <source>
        <dbReference type="Google" id="ProtNLM"/>
    </source>
</evidence>
<protein>
    <recommendedName>
        <fullName evidence="3">FLYWCH-type domain-containing protein</fullName>
    </recommendedName>
</protein>